<dbReference type="Gene3D" id="1.20.1250.20">
    <property type="entry name" value="MFS general substrate transporter like domains"/>
    <property type="match status" value="1"/>
</dbReference>
<protein>
    <recommendedName>
        <fullName evidence="6">Glucose/galactose MFS transporter</fullName>
    </recommendedName>
</protein>
<name>A0A2T4DNP1_9BACT</name>
<reference evidence="4 5" key="1">
    <citation type="submission" date="2018-03" db="EMBL/GenBank/DDBJ databases">
        <title>Cross-interface Injection: A General Nanoliter Liquid Handling Method Applied to Single Cells Genome Amplification Automated Nanoliter Liquid Handling Applied to Single Cell Multiple Displacement Amplification.</title>
        <authorList>
            <person name="Yun J."/>
            <person name="Xu P."/>
            <person name="Xu J."/>
            <person name="Dai X."/>
            <person name="Wang Y."/>
            <person name="Zheng X."/>
            <person name="Cao C."/>
            <person name="Yi Q."/>
            <person name="Zhu Y."/>
            <person name="Wang L."/>
            <person name="Dong Z."/>
            <person name="Huang Y."/>
            <person name="Huang L."/>
            <person name="Du W."/>
        </authorList>
    </citation>
    <scope>NUCLEOTIDE SEQUENCE [LARGE SCALE GENOMIC DNA]</scope>
    <source>
        <strain evidence="4 5">Z-D1-2</strain>
    </source>
</reference>
<gene>
    <name evidence="4" type="ORF">C9994_11355</name>
</gene>
<feature type="transmembrane region" description="Helical" evidence="3">
    <location>
        <begin position="21"/>
        <end position="41"/>
    </location>
</feature>
<keyword evidence="3" id="KW-0812">Transmembrane</keyword>
<dbReference type="InterPro" id="IPR050375">
    <property type="entry name" value="MFS_TsgA-like"/>
</dbReference>
<proteinExistence type="predicted"/>
<dbReference type="AlphaFoldDB" id="A0A2T4DNP1"/>
<dbReference type="InterPro" id="IPR036259">
    <property type="entry name" value="MFS_trans_sf"/>
</dbReference>
<evidence type="ECO:0008006" key="6">
    <source>
        <dbReference type="Google" id="ProtNLM"/>
    </source>
</evidence>
<accession>A0A2T4DNP1</accession>
<evidence type="ECO:0000256" key="3">
    <source>
        <dbReference type="SAM" id="Phobius"/>
    </source>
</evidence>
<organism evidence="4 5">
    <name type="scientific">Marivirga lumbricoides</name>
    <dbReference type="NCBI Taxonomy" id="1046115"/>
    <lineage>
        <taxon>Bacteria</taxon>
        <taxon>Pseudomonadati</taxon>
        <taxon>Bacteroidota</taxon>
        <taxon>Cytophagia</taxon>
        <taxon>Cytophagales</taxon>
        <taxon>Marivirgaceae</taxon>
        <taxon>Marivirga</taxon>
    </lineage>
</organism>
<dbReference type="Proteomes" id="UP000240608">
    <property type="component" value="Unassembled WGS sequence"/>
</dbReference>
<feature type="transmembrane region" description="Helical" evidence="3">
    <location>
        <begin position="47"/>
        <end position="67"/>
    </location>
</feature>
<comment type="subcellular location">
    <subcellularLocation>
        <location evidence="1">Cell inner membrane</location>
        <topology evidence="1">Multi-pass membrane protein</topology>
    </subcellularLocation>
</comment>
<evidence type="ECO:0000313" key="4">
    <source>
        <dbReference type="EMBL" id="PTB95439.1"/>
    </source>
</evidence>
<evidence type="ECO:0000313" key="5">
    <source>
        <dbReference type="Proteomes" id="UP000240608"/>
    </source>
</evidence>
<keyword evidence="3" id="KW-0472">Membrane</keyword>
<dbReference type="PANTHER" id="PTHR43702:SF3">
    <property type="entry name" value="PROTEIN TSGA"/>
    <property type="match status" value="1"/>
</dbReference>
<keyword evidence="3" id="KW-1133">Transmembrane helix</keyword>
<sequence length="85" mass="9416">MFPTIFSLALDGLGDDKPQGSGVLCTMIVGGAIIPPAYGYLTDQFSFYIAFLLVILCYAYIFFYGFLSQRKHSKLMKASKESISQ</sequence>
<dbReference type="EMBL" id="PYVU01000109">
    <property type="protein sequence ID" value="PTB95439.1"/>
    <property type="molecule type" value="Genomic_DNA"/>
</dbReference>
<comment type="caution">
    <text evidence="4">The sequence shown here is derived from an EMBL/GenBank/DDBJ whole genome shotgun (WGS) entry which is preliminary data.</text>
</comment>
<keyword evidence="2" id="KW-1003">Cell membrane</keyword>
<dbReference type="GO" id="GO:0005886">
    <property type="term" value="C:plasma membrane"/>
    <property type="evidence" value="ECO:0007669"/>
    <property type="project" value="UniProtKB-SubCell"/>
</dbReference>
<evidence type="ECO:0000256" key="1">
    <source>
        <dbReference type="ARBA" id="ARBA00004429"/>
    </source>
</evidence>
<evidence type="ECO:0000256" key="2">
    <source>
        <dbReference type="ARBA" id="ARBA00022475"/>
    </source>
</evidence>
<dbReference type="SUPFAM" id="SSF103473">
    <property type="entry name" value="MFS general substrate transporter"/>
    <property type="match status" value="1"/>
</dbReference>
<dbReference type="PANTHER" id="PTHR43702">
    <property type="entry name" value="L-FUCOSE-PROTON SYMPORTER"/>
    <property type="match status" value="1"/>
</dbReference>